<feature type="binding site" evidence="11">
    <location>
        <position position="16"/>
    </location>
    <ligand>
        <name>Mg(2+)</name>
        <dbReference type="ChEBI" id="CHEBI:18420"/>
    </ligand>
</feature>
<comment type="caution">
    <text evidence="11">Lacks conserved residue(s) required for the propagation of feature annotation.</text>
</comment>
<evidence type="ECO:0000256" key="8">
    <source>
        <dbReference type="ARBA" id="ARBA00022840"/>
    </source>
</evidence>
<dbReference type="GO" id="GO:0005829">
    <property type="term" value="C:cytosol"/>
    <property type="evidence" value="ECO:0007669"/>
    <property type="project" value="TreeGrafter"/>
</dbReference>
<dbReference type="InterPro" id="IPR023000">
    <property type="entry name" value="Shikimate_kinase_CS"/>
</dbReference>
<evidence type="ECO:0000256" key="5">
    <source>
        <dbReference type="ARBA" id="ARBA00022679"/>
    </source>
</evidence>
<comment type="pathway">
    <text evidence="1 11">Metabolic intermediate biosynthesis; chorismate biosynthesis; chorismate from D-erythrose 4-phosphate and phosphoenolpyruvate: step 5/7.</text>
</comment>
<feature type="binding site" evidence="11">
    <location>
        <position position="119"/>
    </location>
    <ligand>
        <name>ATP</name>
        <dbReference type="ChEBI" id="CHEBI:30616"/>
    </ligand>
</feature>
<evidence type="ECO:0000256" key="11">
    <source>
        <dbReference type="HAMAP-Rule" id="MF_00109"/>
    </source>
</evidence>
<feature type="binding site" evidence="11">
    <location>
        <begin position="12"/>
        <end position="17"/>
    </location>
    <ligand>
        <name>ATP</name>
        <dbReference type="ChEBI" id="CHEBI:30616"/>
    </ligand>
</feature>
<protein>
    <recommendedName>
        <fullName evidence="3 11">Shikimate kinase</fullName>
        <shortName evidence="11">SK</shortName>
        <ecNumber evidence="3 11">2.7.1.71</ecNumber>
    </recommendedName>
</protein>
<keyword evidence="6 11" id="KW-0547">Nucleotide-binding</keyword>
<feature type="binding site" evidence="11">
    <location>
        <position position="58"/>
    </location>
    <ligand>
        <name>substrate</name>
    </ligand>
</feature>
<keyword evidence="11" id="KW-0460">Magnesium</keyword>
<keyword evidence="4 11" id="KW-0028">Amino-acid biosynthesis</keyword>
<dbReference type="UniPathway" id="UPA00053">
    <property type="reaction ID" value="UER00088"/>
</dbReference>
<dbReference type="Proteomes" id="UP000009374">
    <property type="component" value="Unassembled WGS sequence"/>
</dbReference>
<dbReference type="Pfam" id="PF01202">
    <property type="entry name" value="SKI"/>
    <property type="match status" value="1"/>
</dbReference>
<dbReference type="PANTHER" id="PTHR21087:SF16">
    <property type="entry name" value="SHIKIMATE KINASE 1, CHLOROPLASTIC"/>
    <property type="match status" value="1"/>
</dbReference>
<keyword evidence="11" id="KW-0479">Metal-binding</keyword>
<dbReference type="SUPFAM" id="SSF52540">
    <property type="entry name" value="P-loop containing nucleoside triphosphate hydrolases"/>
    <property type="match status" value="1"/>
</dbReference>
<gene>
    <name evidence="11" type="primary">aroK</name>
    <name evidence="12" type="ORF">UBAL3_44810083</name>
</gene>
<keyword evidence="8 11" id="KW-0067">ATP-binding</keyword>
<dbReference type="GO" id="GO:0000287">
    <property type="term" value="F:magnesium ion binding"/>
    <property type="evidence" value="ECO:0007669"/>
    <property type="project" value="UniProtKB-UniRule"/>
</dbReference>
<evidence type="ECO:0000256" key="9">
    <source>
        <dbReference type="ARBA" id="ARBA00023141"/>
    </source>
</evidence>
<comment type="function">
    <text evidence="11">Catalyzes the specific phosphorylation of the 3-hydroxyl group of shikimic acid using ATP as a cosubstrate.</text>
</comment>
<organism evidence="12 13">
    <name type="scientific">Leptospirillum ferrodiazotrophum</name>
    <dbReference type="NCBI Taxonomy" id="412449"/>
    <lineage>
        <taxon>Bacteria</taxon>
        <taxon>Pseudomonadati</taxon>
        <taxon>Nitrospirota</taxon>
        <taxon>Nitrospiria</taxon>
        <taxon>Nitrospirales</taxon>
        <taxon>Nitrospiraceae</taxon>
        <taxon>Leptospirillum</taxon>
    </lineage>
</organism>
<dbReference type="GO" id="GO:0004765">
    <property type="term" value="F:shikimate kinase activity"/>
    <property type="evidence" value="ECO:0007669"/>
    <property type="project" value="UniProtKB-UniRule"/>
</dbReference>
<comment type="cofactor">
    <cofactor evidence="11">
        <name>Mg(2+)</name>
        <dbReference type="ChEBI" id="CHEBI:18420"/>
    </cofactor>
    <text evidence="11">Binds 1 Mg(2+) ion per subunit.</text>
</comment>
<sequence>MPRFVVFVGPRGSGKTTLGHALGRVLDAPVYDTDRMVEDLAGEPLSRLWEREGEEAFRAVESRALETLLTLSPGVVSTGGGIVLRQENRQNLRRLGYVIYLHVPEEQLLSRLASGSERRPRLRQGVSLEEEVRQVILERDPLYREVADRVLSVGGASIATTLEEILSVLRPLSPTIGRIP</sequence>
<dbReference type="HAMAP" id="MF_00109">
    <property type="entry name" value="Shikimate_kinase"/>
    <property type="match status" value="1"/>
</dbReference>
<evidence type="ECO:0000256" key="10">
    <source>
        <dbReference type="ARBA" id="ARBA00048567"/>
    </source>
</evidence>
<dbReference type="GO" id="GO:0005524">
    <property type="term" value="F:ATP binding"/>
    <property type="evidence" value="ECO:0007669"/>
    <property type="project" value="UniProtKB-UniRule"/>
</dbReference>
<comment type="subunit">
    <text evidence="11">Monomer.</text>
</comment>
<dbReference type="CDD" id="cd00464">
    <property type="entry name" value="SK"/>
    <property type="match status" value="1"/>
</dbReference>
<evidence type="ECO:0000313" key="12">
    <source>
        <dbReference type="EMBL" id="EES53946.1"/>
    </source>
</evidence>
<name>C6HU18_9BACT</name>
<dbReference type="GO" id="GO:0009423">
    <property type="term" value="P:chorismate biosynthetic process"/>
    <property type="evidence" value="ECO:0007669"/>
    <property type="project" value="UniProtKB-UniRule"/>
</dbReference>
<dbReference type="PRINTS" id="PR01100">
    <property type="entry name" value="SHIKIMTKNASE"/>
</dbReference>
<dbReference type="PANTHER" id="PTHR21087">
    <property type="entry name" value="SHIKIMATE KINASE"/>
    <property type="match status" value="1"/>
</dbReference>
<evidence type="ECO:0000256" key="1">
    <source>
        <dbReference type="ARBA" id="ARBA00004842"/>
    </source>
</evidence>
<evidence type="ECO:0000256" key="3">
    <source>
        <dbReference type="ARBA" id="ARBA00012154"/>
    </source>
</evidence>
<accession>C6HU18</accession>
<comment type="similarity">
    <text evidence="2 11">Belongs to the shikimate kinase family.</text>
</comment>
<dbReference type="EC" id="2.7.1.71" evidence="3 11"/>
<dbReference type="Gene3D" id="3.40.50.300">
    <property type="entry name" value="P-loop containing nucleotide triphosphate hydrolases"/>
    <property type="match status" value="1"/>
</dbReference>
<evidence type="ECO:0000256" key="4">
    <source>
        <dbReference type="ARBA" id="ARBA00022605"/>
    </source>
</evidence>
<proteinExistence type="inferred from homology"/>
<dbReference type="InterPro" id="IPR000623">
    <property type="entry name" value="Shikimate_kinase/TSH1"/>
</dbReference>
<keyword evidence="9 11" id="KW-0057">Aromatic amino acid biosynthesis</keyword>
<evidence type="ECO:0000256" key="7">
    <source>
        <dbReference type="ARBA" id="ARBA00022777"/>
    </source>
</evidence>
<keyword evidence="13" id="KW-1185">Reference proteome</keyword>
<evidence type="ECO:0000256" key="2">
    <source>
        <dbReference type="ARBA" id="ARBA00006997"/>
    </source>
</evidence>
<keyword evidence="5 11" id="KW-0808">Transferase</keyword>
<keyword evidence="11" id="KW-0963">Cytoplasm</keyword>
<dbReference type="InterPro" id="IPR027417">
    <property type="entry name" value="P-loop_NTPase"/>
</dbReference>
<dbReference type="GO" id="GO:0008652">
    <property type="term" value="P:amino acid biosynthetic process"/>
    <property type="evidence" value="ECO:0007669"/>
    <property type="project" value="UniProtKB-KW"/>
</dbReference>
<dbReference type="AlphaFoldDB" id="C6HU18"/>
<keyword evidence="7 11" id="KW-0418">Kinase</keyword>
<evidence type="ECO:0000256" key="6">
    <source>
        <dbReference type="ARBA" id="ARBA00022741"/>
    </source>
</evidence>
<feature type="binding site" evidence="11">
    <location>
        <position position="80"/>
    </location>
    <ligand>
        <name>substrate</name>
    </ligand>
</feature>
<reference evidence="12 13" key="1">
    <citation type="journal article" date="2009" name="Appl. Environ. Microbiol.">
        <title>Community genomic and proteomic analyses of chemoautotrophic iron-oxidizing "Leptospirillum rubarum" (Group II) and "Leptospirillum ferrodiazotrophum" (Group III) bacteria in acid mine drainage biofilms.</title>
        <authorList>
            <person name="Goltsman D.S."/>
            <person name="Denef V.J."/>
            <person name="Singer S.W."/>
            <person name="VerBerkmoes N.C."/>
            <person name="Lefsrud M."/>
            <person name="Mueller R.S."/>
            <person name="Dick G.J."/>
            <person name="Sun C.L."/>
            <person name="Wheeler K.E."/>
            <person name="Zemla A."/>
            <person name="Baker B.J."/>
            <person name="Hauser L."/>
            <person name="Land M."/>
            <person name="Shah M.B."/>
            <person name="Thelen M.P."/>
            <person name="Hettich R.L."/>
            <person name="Banfield J.F."/>
        </authorList>
    </citation>
    <scope>NUCLEOTIDE SEQUENCE [LARGE SCALE GENOMIC DNA]</scope>
</reference>
<feature type="binding site" evidence="11">
    <location>
        <position position="34"/>
    </location>
    <ligand>
        <name>substrate</name>
    </ligand>
</feature>
<evidence type="ECO:0000313" key="13">
    <source>
        <dbReference type="Proteomes" id="UP000009374"/>
    </source>
</evidence>
<comment type="subcellular location">
    <subcellularLocation>
        <location evidence="11">Cytoplasm</location>
    </subcellularLocation>
</comment>
<comment type="catalytic activity">
    <reaction evidence="10 11">
        <text>shikimate + ATP = 3-phosphoshikimate + ADP + H(+)</text>
        <dbReference type="Rhea" id="RHEA:13121"/>
        <dbReference type="ChEBI" id="CHEBI:15378"/>
        <dbReference type="ChEBI" id="CHEBI:30616"/>
        <dbReference type="ChEBI" id="CHEBI:36208"/>
        <dbReference type="ChEBI" id="CHEBI:145989"/>
        <dbReference type="ChEBI" id="CHEBI:456216"/>
        <dbReference type="EC" id="2.7.1.71"/>
    </reaction>
</comment>
<dbReference type="GO" id="GO:0009073">
    <property type="term" value="P:aromatic amino acid family biosynthetic process"/>
    <property type="evidence" value="ECO:0007669"/>
    <property type="project" value="UniProtKB-KW"/>
</dbReference>
<dbReference type="EMBL" id="GG693852">
    <property type="protein sequence ID" value="EES53946.1"/>
    <property type="molecule type" value="Genomic_DNA"/>
</dbReference>
<feature type="binding site" evidence="11">
    <location>
        <position position="139"/>
    </location>
    <ligand>
        <name>substrate</name>
    </ligand>
</feature>
<dbReference type="PROSITE" id="PS01128">
    <property type="entry name" value="SHIKIMATE_KINASE"/>
    <property type="match status" value="1"/>
</dbReference>
<dbReference type="InterPro" id="IPR031322">
    <property type="entry name" value="Shikimate/glucono_kinase"/>
</dbReference>